<dbReference type="SMART" id="SM00474">
    <property type="entry name" value="35EXOc"/>
    <property type="match status" value="1"/>
</dbReference>
<sequence>MAGNSSNNLTTKYNINFAGKIIETTVTKMASAAENWVREIRSIHNGRRIILGLDCEWRCTDYWGFFNKVATLQLCVDNNCLILQMVFMDYLPQALKDFLNDHTVTCVGVQVDEDVQRLKNEYGLGCSAGTVDIRELATRRYSLDPETLMGKRQLGLKDLALLVVGLHMDKPRNVCKSDWQANVLTNAQITYACIDAYVSYRIGCKLLFGN</sequence>
<dbReference type="GO" id="GO:0005737">
    <property type="term" value="C:cytoplasm"/>
    <property type="evidence" value="ECO:0007669"/>
    <property type="project" value="TreeGrafter"/>
</dbReference>
<dbReference type="Pfam" id="PF01612">
    <property type="entry name" value="DNA_pol_A_exo1"/>
    <property type="match status" value="1"/>
</dbReference>
<keyword evidence="1" id="KW-0540">Nuclease</keyword>
<dbReference type="GO" id="GO:0005634">
    <property type="term" value="C:nucleus"/>
    <property type="evidence" value="ECO:0007669"/>
    <property type="project" value="TreeGrafter"/>
</dbReference>
<keyword evidence="5" id="KW-1185">Reference proteome</keyword>
<evidence type="ECO:0000313" key="5">
    <source>
        <dbReference type="Proteomes" id="UP000554482"/>
    </source>
</evidence>
<feature type="domain" description="3'-5' exonuclease" evidence="3">
    <location>
        <begin position="24"/>
        <end position="210"/>
    </location>
</feature>
<dbReference type="GO" id="GO:0006139">
    <property type="term" value="P:nucleobase-containing compound metabolic process"/>
    <property type="evidence" value="ECO:0007669"/>
    <property type="project" value="InterPro"/>
</dbReference>
<keyword evidence="2" id="KW-0378">Hydrolase</keyword>
<evidence type="ECO:0000256" key="2">
    <source>
        <dbReference type="ARBA" id="ARBA00022801"/>
    </source>
</evidence>
<dbReference type="InterPro" id="IPR002562">
    <property type="entry name" value="3'-5'_exonuclease_dom"/>
</dbReference>
<dbReference type="SUPFAM" id="SSF53098">
    <property type="entry name" value="Ribonuclease H-like"/>
    <property type="match status" value="1"/>
</dbReference>
<keyword evidence="4" id="KW-0269">Exonuclease</keyword>
<evidence type="ECO:0000256" key="1">
    <source>
        <dbReference type="ARBA" id="ARBA00022722"/>
    </source>
</evidence>
<protein>
    <submittedName>
        <fullName evidence="4">Werner syndrome-like exonuclease</fullName>
    </submittedName>
</protein>
<organism evidence="4 5">
    <name type="scientific">Thalictrum thalictroides</name>
    <name type="common">Rue-anemone</name>
    <name type="synonym">Anemone thalictroides</name>
    <dbReference type="NCBI Taxonomy" id="46969"/>
    <lineage>
        <taxon>Eukaryota</taxon>
        <taxon>Viridiplantae</taxon>
        <taxon>Streptophyta</taxon>
        <taxon>Embryophyta</taxon>
        <taxon>Tracheophyta</taxon>
        <taxon>Spermatophyta</taxon>
        <taxon>Magnoliopsida</taxon>
        <taxon>Ranunculales</taxon>
        <taxon>Ranunculaceae</taxon>
        <taxon>Thalictroideae</taxon>
        <taxon>Thalictrum</taxon>
    </lineage>
</organism>
<reference evidence="4 5" key="1">
    <citation type="submission" date="2020-06" db="EMBL/GenBank/DDBJ databases">
        <title>Transcriptomic and genomic resources for Thalictrum thalictroides and T. hernandezii: Facilitating candidate gene discovery in an emerging model plant lineage.</title>
        <authorList>
            <person name="Arias T."/>
            <person name="Riano-Pachon D.M."/>
            <person name="Di Stilio V.S."/>
        </authorList>
    </citation>
    <scope>NUCLEOTIDE SEQUENCE [LARGE SCALE GENOMIC DNA]</scope>
    <source>
        <strain evidence="5">cv. WT478/WT964</strain>
        <tissue evidence="4">Leaves</tissue>
    </source>
</reference>
<dbReference type="OrthoDB" id="446462at2759"/>
<name>A0A7J6X459_THATH</name>
<dbReference type="FunFam" id="3.30.420.10:FF:000054">
    <property type="entry name" value="Werner Syndrome-like exonuclease"/>
    <property type="match status" value="1"/>
</dbReference>
<dbReference type="InterPro" id="IPR051132">
    <property type="entry name" value="3-5_Exonuclease_domain"/>
</dbReference>
<evidence type="ECO:0000313" key="4">
    <source>
        <dbReference type="EMBL" id="KAF5203847.1"/>
    </source>
</evidence>
<dbReference type="CDD" id="cd06141">
    <property type="entry name" value="WRN_exo"/>
    <property type="match status" value="1"/>
</dbReference>
<accession>A0A7J6X459</accession>
<dbReference type="InterPro" id="IPR012337">
    <property type="entry name" value="RNaseH-like_sf"/>
</dbReference>
<comment type="caution">
    <text evidence="4">The sequence shown here is derived from an EMBL/GenBank/DDBJ whole genome shotgun (WGS) entry which is preliminary data.</text>
</comment>
<proteinExistence type="predicted"/>
<dbReference type="PANTHER" id="PTHR13620">
    <property type="entry name" value="3-5 EXONUCLEASE"/>
    <property type="match status" value="1"/>
</dbReference>
<evidence type="ECO:0000259" key="3">
    <source>
        <dbReference type="SMART" id="SM00474"/>
    </source>
</evidence>
<dbReference type="EMBL" id="JABWDY010006171">
    <property type="protein sequence ID" value="KAF5203847.1"/>
    <property type="molecule type" value="Genomic_DNA"/>
</dbReference>
<dbReference type="PANTHER" id="PTHR13620:SF121">
    <property type="entry name" value="EMB|CAB82946.1-RELATED"/>
    <property type="match status" value="1"/>
</dbReference>
<dbReference type="GO" id="GO:0008408">
    <property type="term" value="F:3'-5' exonuclease activity"/>
    <property type="evidence" value="ECO:0007669"/>
    <property type="project" value="InterPro"/>
</dbReference>
<gene>
    <name evidence="4" type="ORF">FRX31_006565</name>
</gene>
<dbReference type="GO" id="GO:0003676">
    <property type="term" value="F:nucleic acid binding"/>
    <property type="evidence" value="ECO:0007669"/>
    <property type="project" value="InterPro"/>
</dbReference>
<dbReference type="InterPro" id="IPR036397">
    <property type="entry name" value="RNaseH_sf"/>
</dbReference>
<dbReference type="AlphaFoldDB" id="A0A7J6X459"/>
<dbReference type="Gene3D" id="3.30.420.10">
    <property type="entry name" value="Ribonuclease H-like superfamily/Ribonuclease H"/>
    <property type="match status" value="1"/>
</dbReference>
<dbReference type="Proteomes" id="UP000554482">
    <property type="component" value="Unassembled WGS sequence"/>
</dbReference>